<gene>
    <name evidence="7" type="ORF">ACFONL_11150</name>
</gene>
<comment type="caution">
    <text evidence="7">The sequence shown here is derived from an EMBL/GenBank/DDBJ whole genome shotgun (WGS) entry which is preliminary data.</text>
</comment>
<protein>
    <submittedName>
        <fullName evidence="7">MipA/OmpV family protein</fullName>
    </submittedName>
</protein>
<dbReference type="InterPro" id="IPR010583">
    <property type="entry name" value="MipA"/>
</dbReference>
<evidence type="ECO:0000256" key="3">
    <source>
        <dbReference type="ARBA" id="ARBA00022729"/>
    </source>
</evidence>
<evidence type="ECO:0000313" key="7">
    <source>
        <dbReference type="EMBL" id="MFC3637921.1"/>
    </source>
</evidence>
<evidence type="ECO:0000256" key="5">
    <source>
        <dbReference type="ARBA" id="ARBA00023237"/>
    </source>
</evidence>
<evidence type="ECO:0000313" key="8">
    <source>
        <dbReference type="Proteomes" id="UP001595704"/>
    </source>
</evidence>
<dbReference type="PANTHER" id="PTHR38776">
    <property type="entry name" value="MLTA-INTERACTING PROTEIN-RELATED"/>
    <property type="match status" value="1"/>
</dbReference>
<keyword evidence="8" id="KW-1185">Reference proteome</keyword>
<dbReference type="EMBL" id="JBHRYC010000052">
    <property type="protein sequence ID" value="MFC3637921.1"/>
    <property type="molecule type" value="Genomic_DNA"/>
</dbReference>
<dbReference type="Pfam" id="PF06629">
    <property type="entry name" value="MipA"/>
    <property type="match status" value="1"/>
</dbReference>
<keyword evidence="5" id="KW-0998">Cell outer membrane</keyword>
<keyword evidence="3 6" id="KW-0732">Signal</keyword>
<keyword evidence="4" id="KW-0472">Membrane</keyword>
<organism evidence="7 8">
    <name type="scientific">Camelimonas fluminis</name>
    <dbReference type="NCBI Taxonomy" id="1576911"/>
    <lineage>
        <taxon>Bacteria</taxon>
        <taxon>Pseudomonadati</taxon>
        <taxon>Pseudomonadota</taxon>
        <taxon>Alphaproteobacteria</taxon>
        <taxon>Hyphomicrobiales</taxon>
        <taxon>Chelatococcaceae</taxon>
        <taxon>Camelimonas</taxon>
    </lineage>
</organism>
<evidence type="ECO:0000256" key="4">
    <source>
        <dbReference type="ARBA" id="ARBA00023136"/>
    </source>
</evidence>
<evidence type="ECO:0000256" key="2">
    <source>
        <dbReference type="ARBA" id="ARBA00005722"/>
    </source>
</evidence>
<feature type="chain" id="PRO_5045534273" evidence="6">
    <location>
        <begin position="26"/>
        <end position="274"/>
    </location>
</feature>
<comment type="subcellular location">
    <subcellularLocation>
        <location evidence="1">Cell outer membrane</location>
    </subcellularLocation>
</comment>
<evidence type="ECO:0000256" key="1">
    <source>
        <dbReference type="ARBA" id="ARBA00004442"/>
    </source>
</evidence>
<accession>A0ABV7UGT0</accession>
<comment type="similarity">
    <text evidence="2">Belongs to the MipA/OmpV family.</text>
</comment>
<name>A0ABV7UGT0_9HYPH</name>
<sequence>MRWLFLLSAAALCASLTAPLTGALAEDAAPKPAAVDDGWIVTLGGGFQLGPKYDGASKAGFSYSPSISWRRANEPEGFSAPDDSLDFSLYDSRSFSFGAVLAYRAGRYAASTPRLYGLRDLPWTVEGGVFAEYWPILDRLRTRIEVRQGMFGRYGLSVDLSTDWVSRFNNFTFSIGPRLSIGDSTYMRRNFGVTPLEAAVNGLMPAYTAGGGVKSVGLTSSLEYAWSPAWRTSIFAHYERMTGNAARSPLVSDIGQRNQFSIGAGFSYAFRSGD</sequence>
<feature type="signal peptide" evidence="6">
    <location>
        <begin position="1"/>
        <end position="25"/>
    </location>
</feature>
<dbReference type="PANTHER" id="PTHR38776:SF1">
    <property type="entry name" value="MLTA-INTERACTING PROTEIN-RELATED"/>
    <property type="match status" value="1"/>
</dbReference>
<reference evidence="8" key="1">
    <citation type="journal article" date="2019" name="Int. J. Syst. Evol. Microbiol.">
        <title>The Global Catalogue of Microorganisms (GCM) 10K type strain sequencing project: providing services to taxonomists for standard genome sequencing and annotation.</title>
        <authorList>
            <consortium name="The Broad Institute Genomics Platform"/>
            <consortium name="The Broad Institute Genome Sequencing Center for Infectious Disease"/>
            <person name="Wu L."/>
            <person name="Ma J."/>
        </authorList>
    </citation>
    <scope>NUCLEOTIDE SEQUENCE [LARGE SCALE GENOMIC DNA]</scope>
    <source>
        <strain evidence="8">KCTC 42282</strain>
    </source>
</reference>
<proteinExistence type="inferred from homology"/>
<dbReference type="Proteomes" id="UP001595704">
    <property type="component" value="Unassembled WGS sequence"/>
</dbReference>
<dbReference type="RefSeq" id="WP_191320717.1">
    <property type="nucleotide sequence ID" value="NZ_BNCG01000023.1"/>
</dbReference>
<evidence type="ECO:0000256" key="6">
    <source>
        <dbReference type="SAM" id="SignalP"/>
    </source>
</evidence>